<feature type="transmembrane region" description="Helical" evidence="15">
    <location>
        <begin position="33"/>
        <end position="54"/>
    </location>
</feature>
<keyword evidence="10" id="KW-0406">Ion transport</keyword>
<comment type="similarity">
    <text evidence="2">Belongs to the ferric reductase (FRE) family.</text>
</comment>
<keyword evidence="7" id="KW-0249">Electron transport</keyword>
<evidence type="ECO:0000313" key="18">
    <source>
        <dbReference type="Proteomes" id="UP000297245"/>
    </source>
</evidence>
<keyword evidence="6 15" id="KW-0812">Transmembrane</keyword>
<comment type="subcellular location">
    <subcellularLocation>
        <location evidence="1">Cell membrane</location>
        <topology evidence="1">Multi-pass membrane protein</topology>
    </subcellularLocation>
</comment>
<evidence type="ECO:0000256" key="15">
    <source>
        <dbReference type="SAM" id="Phobius"/>
    </source>
</evidence>
<dbReference type="InterPro" id="IPR013130">
    <property type="entry name" value="Fe3_Rdtase_TM_dom"/>
</dbReference>
<dbReference type="SUPFAM" id="SSF63380">
    <property type="entry name" value="Riboflavin synthase domain-like"/>
    <property type="match status" value="1"/>
</dbReference>
<dbReference type="InterPro" id="IPR013121">
    <property type="entry name" value="Fe_red_NAD-bd_6"/>
</dbReference>
<keyword evidence="8 15" id="KW-1133">Transmembrane helix</keyword>
<dbReference type="GO" id="GO:0006826">
    <property type="term" value="P:iron ion transport"/>
    <property type="evidence" value="ECO:0007669"/>
    <property type="project" value="TreeGrafter"/>
</dbReference>
<evidence type="ECO:0000256" key="2">
    <source>
        <dbReference type="ARBA" id="ARBA00006278"/>
    </source>
</evidence>
<keyword evidence="5" id="KW-1003">Cell membrane</keyword>
<keyword evidence="12" id="KW-0325">Glycoprotein</keyword>
<dbReference type="GO" id="GO:0015677">
    <property type="term" value="P:copper ion import"/>
    <property type="evidence" value="ECO:0007669"/>
    <property type="project" value="TreeGrafter"/>
</dbReference>
<evidence type="ECO:0000256" key="14">
    <source>
        <dbReference type="SAM" id="MobiDB-lite"/>
    </source>
</evidence>
<evidence type="ECO:0000256" key="11">
    <source>
        <dbReference type="ARBA" id="ARBA00023136"/>
    </source>
</evidence>
<evidence type="ECO:0000256" key="1">
    <source>
        <dbReference type="ARBA" id="ARBA00004651"/>
    </source>
</evidence>
<feature type="transmembrane region" description="Helical" evidence="15">
    <location>
        <begin position="215"/>
        <end position="233"/>
    </location>
</feature>
<feature type="domain" description="FAD-binding FR-type" evidence="16">
    <location>
        <begin position="311"/>
        <end position="440"/>
    </location>
</feature>
<dbReference type="InterPro" id="IPR013112">
    <property type="entry name" value="FAD-bd_8"/>
</dbReference>
<proteinExistence type="inferred from homology"/>
<accession>A0A4V4HHT9</accession>
<dbReference type="OrthoDB" id="4494341at2759"/>
<reference evidence="17 18" key="1">
    <citation type="journal article" date="2019" name="Nat. Ecol. Evol.">
        <title>Megaphylogeny resolves global patterns of mushroom evolution.</title>
        <authorList>
            <person name="Varga T."/>
            <person name="Krizsan K."/>
            <person name="Foldi C."/>
            <person name="Dima B."/>
            <person name="Sanchez-Garcia M."/>
            <person name="Sanchez-Ramirez S."/>
            <person name="Szollosi G.J."/>
            <person name="Szarkandi J.G."/>
            <person name="Papp V."/>
            <person name="Albert L."/>
            <person name="Andreopoulos W."/>
            <person name="Angelini C."/>
            <person name="Antonin V."/>
            <person name="Barry K.W."/>
            <person name="Bougher N.L."/>
            <person name="Buchanan P."/>
            <person name="Buyck B."/>
            <person name="Bense V."/>
            <person name="Catcheside P."/>
            <person name="Chovatia M."/>
            <person name="Cooper J."/>
            <person name="Damon W."/>
            <person name="Desjardin D."/>
            <person name="Finy P."/>
            <person name="Geml J."/>
            <person name="Haridas S."/>
            <person name="Hughes K."/>
            <person name="Justo A."/>
            <person name="Karasinski D."/>
            <person name="Kautmanova I."/>
            <person name="Kiss B."/>
            <person name="Kocsube S."/>
            <person name="Kotiranta H."/>
            <person name="LaButti K.M."/>
            <person name="Lechner B.E."/>
            <person name="Liimatainen K."/>
            <person name="Lipzen A."/>
            <person name="Lukacs Z."/>
            <person name="Mihaltcheva S."/>
            <person name="Morgado L.N."/>
            <person name="Niskanen T."/>
            <person name="Noordeloos M.E."/>
            <person name="Ohm R.A."/>
            <person name="Ortiz-Santana B."/>
            <person name="Ovrebo C."/>
            <person name="Racz N."/>
            <person name="Riley R."/>
            <person name="Savchenko A."/>
            <person name="Shiryaev A."/>
            <person name="Soop K."/>
            <person name="Spirin V."/>
            <person name="Szebenyi C."/>
            <person name="Tomsovsky M."/>
            <person name="Tulloss R.E."/>
            <person name="Uehling J."/>
            <person name="Grigoriev I.V."/>
            <person name="Vagvolgyi C."/>
            <person name="Papp T."/>
            <person name="Martin F.M."/>
            <person name="Miettinen O."/>
            <person name="Hibbett D.S."/>
            <person name="Nagy L.G."/>
        </authorList>
    </citation>
    <scope>NUCLEOTIDE SEQUENCE [LARGE SCALE GENOMIC DNA]</scope>
    <source>
        <strain evidence="17 18">CBS 962.96</strain>
    </source>
</reference>
<organism evidence="17 18">
    <name type="scientific">Dendrothele bispora (strain CBS 962.96)</name>
    <dbReference type="NCBI Taxonomy" id="1314807"/>
    <lineage>
        <taxon>Eukaryota</taxon>
        <taxon>Fungi</taxon>
        <taxon>Dikarya</taxon>
        <taxon>Basidiomycota</taxon>
        <taxon>Agaricomycotina</taxon>
        <taxon>Agaricomycetes</taxon>
        <taxon>Agaricomycetidae</taxon>
        <taxon>Agaricales</taxon>
        <taxon>Agaricales incertae sedis</taxon>
        <taxon>Dendrothele</taxon>
    </lineage>
</organism>
<evidence type="ECO:0000256" key="7">
    <source>
        <dbReference type="ARBA" id="ARBA00022982"/>
    </source>
</evidence>
<feature type="transmembrane region" description="Helical" evidence="15">
    <location>
        <begin position="245"/>
        <end position="265"/>
    </location>
</feature>
<keyword evidence="18" id="KW-1185">Reference proteome</keyword>
<dbReference type="EC" id="1.16.1.9" evidence="3"/>
<sequence>MASANFGDVLAGKAPNPDRDLRIYRASQYPYDLWFLVASFIALITLCRFLSFLLSKIIKRKRSSSPINDEEKVVQDAGRTIHLRRLPIALVNLYRIIAYRLTFTIGSFTINLAEIFICLAYIAANFVFLFINSKNVAGVFDITYWNNRAGAIATSQFPLIIALATKNNIISLLTGVGYEKLSFLHRIVARTALILTWVHAGGNMGARFTAQEDEVYLQTGVMATVAFTFLFVFSLRPIRGQSYEIFFYTHMAMSLIILGGTYYHAAPFPDGTTDRNYGAYVWPCFLIWGLDRIIRAVRLVLFNHSYFGFGSGSGSGTLDATTELLSPSLVRITMKRPGHFHWTPGQYAYLVTPGVSLLPFEGHPFTIVSHDSRMSSKEISMNAESSQTADAASSATPFWKELVFLVDVQKGYTKRLAEVAARKETIKAYIDGPYGRRLHLDSVDAIVLIAGGTGVSYIIPILLDVVERKRMGKTICKRIVFVWSVRDSNYIQWVSEAIQSALELAPSSLTIEIRLFVTGSVISESDDANSTNSKVESPGAGSSSNEVSPRSSGIEISGLRASLGRAPLTEILEQEAGETRFGTMCVAACGSSSMNNSVREALRWPVAGPATVMRGGASISLIVENFAYA</sequence>
<dbReference type="SUPFAM" id="SSF52343">
    <property type="entry name" value="Ferredoxin reductase-like, C-terminal NADP-linked domain"/>
    <property type="match status" value="1"/>
</dbReference>
<keyword evidence="9" id="KW-0560">Oxidoreductase</keyword>
<comment type="catalytic activity">
    <reaction evidence="13">
        <text>2 a Fe(II)-siderophore + NADP(+) + H(+) = 2 a Fe(III)-siderophore + NADPH</text>
        <dbReference type="Rhea" id="RHEA:28795"/>
        <dbReference type="Rhea" id="RHEA-COMP:11342"/>
        <dbReference type="Rhea" id="RHEA-COMP:11344"/>
        <dbReference type="ChEBI" id="CHEBI:15378"/>
        <dbReference type="ChEBI" id="CHEBI:29033"/>
        <dbReference type="ChEBI" id="CHEBI:29034"/>
        <dbReference type="ChEBI" id="CHEBI:57783"/>
        <dbReference type="ChEBI" id="CHEBI:58349"/>
        <dbReference type="EC" id="1.16.1.9"/>
    </reaction>
</comment>
<dbReference type="SFLD" id="SFLDG01168">
    <property type="entry name" value="Ferric_reductase_subgroup_(FRE"/>
    <property type="match status" value="1"/>
</dbReference>
<dbReference type="InterPro" id="IPR017927">
    <property type="entry name" value="FAD-bd_FR_type"/>
</dbReference>
<dbReference type="PANTHER" id="PTHR32361:SF9">
    <property type="entry name" value="FERRIC REDUCTASE TRANSMEMBRANE COMPONENT 3-RELATED"/>
    <property type="match status" value="1"/>
</dbReference>
<dbReference type="CDD" id="cd06186">
    <property type="entry name" value="NOX_Duox_like_FAD_NADP"/>
    <property type="match status" value="1"/>
</dbReference>
<dbReference type="Proteomes" id="UP000297245">
    <property type="component" value="Unassembled WGS sequence"/>
</dbReference>
<dbReference type="PROSITE" id="PS51384">
    <property type="entry name" value="FAD_FR"/>
    <property type="match status" value="1"/>
</dbReference>
<keyword evidence="4" id="KW-0813">Transport</keyword>
<dbReference type="InterPro" id="IPR017938">
    <property type="entry name" value="Riboflavin_synthase-like_b-brl"/>
</dbReference>
<dbReference type="Pfam" id="PF08022">
    <property type="entry name" value="FAD_binding_8"/>
    <property type="match status" value="1"/>
</dbReference>
<feature type="transmembrane region" description="Helical" evidence="15">
    <location>
        <begin position="108"/>
        <end position="131"/>
    </location>
</feature>
<evidence type="ECO:0000256" key="10">
    <source>
        <dbReference type="ARBA" id="ARBA00023065"/>
    </source>
</evidence>
<feature type="compositionally biased region" description="Polar residues" evidence="14">
    <location>
        <begin position="524"/>
        <end position="551"/>
    </location>
</feature>
<evidence type="ECO:0000256" key="3">
    <source>
        <dbReference type="ARBA" id="ARBA00012668"/>
    </source>
</evidence>
<name>A0A4V4HHT9_DENBC</name>
<dbReference type="GO" id="GO:0006879">
    <property type="term" value="P:intracellular iron ion homeostasis"/>
    <property type="evidence" value="ECO:0007669"/>
    <property type="project" value="TreeGrafter"/>
</dbReference>
<evidence type="ECO:0000256" key="13">
    <source>
        <dbReference type="ARBA" id="ARBA00048483"/>
    </source>
</evidence>
<protein>
    <recommendedName>
        <fullName evidence="3">ferric-chelate reductase (NADPH)</fullName>
        <ecNumber evidence="3">1.16.1.9</ecNumber>
    </recommendedName>
</protein>
<dbReference type="Pfam" id="PF08030">
    <property type="entry name" value="NAD_binding_6"/>
    <property type="match status" value="1"/>
</dbReference>
<gene>
    <name evidence="17" type="ORF">K435DRAFT_774561</name>
</gene>
<evidence type="ECO:0000256" key="5">
    <source>
        <dbReference type="ARBA" id="ARBA00022475"/>
    </source>
</evidence>
<evidence type="ECO:0000259" key="16">
    <source>
        <dbReference type="PROSITE" id="PS51384"/>
    </source>
</evidence>
<dbReference type="Pfam" id="PF01794">
    <property type="entry name" value="Ferric_reduct"/>
    <property type="match status" value="1"/>
</dbReference>
<dbReference type="GO" id="GO:0005886">
    <property type="term" value="C:plasma membrane"/>
    <property type="evidence" value="ECO:0007669"/>
    <property type="project" value="UniProtKB-SubCell"/>
</dbReference>
<dbReference type="InterPro" id="IPR039261">
    <property type="entry name" value="FNR_nucleotide-bd"/>
</dbReference>
<dbReference type="GO" id="GO:0052851">
    <property type="term" value="F:ferric-chelate reductase (NADPH) activity"/>
    <property type="evidence" value="ECO:0007669"/>
    <property type="project" value="UniProtKB-EC"/>
</dbReference>
<evidence type="ECO:0000256" key="9">
    <source>
        <dbReference type="ARBA" id="ARBA00023002"/>
    </source>
</evidence>
<dbReference type="PANTHER" id="PTHR32361">
    <property type="entry name" value="FERRIC/CUPRIC REDUCTASE TRANSMEMBRANE COMPONENT"/>
    <property type="match status" value="1"/>
</dbReference>
<dbReference type="InterPro" id="IPR051410">
    <property type="entry name" value="Ferric/Cupric_Reductase"/>
</dbReference>
<evidence type="ECO:0000256" key="6">
    <source>
        <dbReference type="ARBA" id="ARBA00022692"/>
    </source>
</evidence>
<feature type="region of interest" description="Disordered" evidence="14">
    <location>
        <begin position="524"/>
        <end position="552"/>
    </location>
</feature>
<keyword evidence="11 15" id="KW-0472">Membrane</keyword>
<dbReference type="EMBL" id="ML179060">
    <property type="protein sequence ID" value="THV04056.1"/>
    <property type="molecule type" value="Genomic_DNA"/>
</dbReference>
<evidence type="ECO:0000256" key="12">
    <source>
        <dbReference type="ARBA" id="ARBA00023180"/>
    </source>
</evidence>
<evidence type="ECO:0000256" key="8">
    <source>
        <dbReference type="ARBA" id="ARBA00022989"/>
    </source>
</evidence>
<dbReference type="Gene3D" id="3.40.50.80">
    <property type="entry name" value="Nucleotide-binding domain of ferredoxin-NADP reductase (FNR) module"/>
    <property type="match status" value="1"/>
</dbReference>
<evidence type="ECO:0000256" key="4">
    <source>
        <dbReference type="ARBA" id="ARBA00022448"/>
    </source>
</evidence>
<dbReference type="SFLD" id="SFLDS00052">
    <property type="entry name" value="Ferric_Reductase_Domain"/>
    <property type="match status" value="1"/>
</dbReference>
<dbReference type="AlphaFoldDB" id="A0A4V4HHT9"/>
<evidence type="ECO:0000313" key="17">
    <source>
        <dbReference type="EMBL" id="THV04056.1"/>
    </source>
</evidence>